<keyword evidence="3" id="KW-1185">Reference proteome</keyword>
<protein>
    <recommendedName>
        <fullName evidence="4">Cytochrome C</fullName>
    </recommendedName>
</protein>
<evidence type="ECO:0000313" key="3">
    <source>
        <dbReference type="Proteomes" id="UP000319383"/>
    </source>
</evidence>
<dbReference type="RefSeq" id="WP_145379056.1">
    <property type="nucleotide sequence ID" value="NZ_CP036270.1"/>
</dbReference>
<evidence type="ECO:0000256" key="1">
    <source>
        <dbReference type="SAM" id="SignalP"/>
    </source>
</evidence>
<dbReference type="AlphaFoldDB" id="A0A517ZVQ0"/>
<gene>
    <name evidence="2" type="ORF">Mal52_50780</name>
</gene>
<feature type="signal peptide" evidence="1">
    <location>
        <begin position="1"/>
        <end position="23"/>
    </location>
</feature>
<evidence type="ECO:0008006" key="4">
    <source>
        <dbReference type="Google" id="ProtNLM"/>
    </source>
</evidence>
<dbReference type="Proteomes" id="UP000319383">
    <property type="component" value="Chromosome"/>
</dbReference>
<dbReference type="OrthoDB" id="283665at2"/>
<reference evidence="2 3" key="1">
    <citation type="submission" date="2019-02" db="EMBL/GenBank/DDBJ databases">
        <title>Deep-cultivation of Planctomycetes and their phenomic and genomic characterization uncovers novel biology.</title>
        <authorList>
            <person name="Wiegand S."/>
            <person name="Jogler M."/>
            <person name="Boedeker C."/>
            <person name="Pinto D."/>
            <person name="Vollmers J."/>
            <person name="Rivas-Marin E."/>
            <person name="Kohn T."/>
            <person name="Peeters S.H."/>
            <person name="Heuer A."/>
            <person name="Rast P."/>
            <person name="Oberbeckmann S."/>
            <person name="Bunk B."/>
            <person name="Jeske O."/>
            <person name="Meyerdierks A."/>
            <person name="Storesund J.E."/>
            <person name="Kallscheuer N."/>
            <person name="Luecker S."/>
            <person name="Lage O.M."/>
            <person name="Pohl T."/>
            <person name="Merkel B.J."/>
            <person name="Hornburger P."/>
            <person name="Mueller R.-W."/>
            <person name="Bruemmer F."/>
            <person name="Labrenz M."/>
            <person name="Spormann A.M."/>
            <person name="Op den Camp H."/>
            <person name="Overmann J."/>
            <person name="Amann R."/>
            <person name="Jetten M.S.M."/>
            <person name="Mascher T."/>
            <person name="Medema M.H."/>
            <person name="Devos D.P."/>
            <person name="Kaster A.-K."/>
            <person name="Ovreas L."/>
            <person name="Rohde M."/>
            <person name="Galperin M.Y."/>
            <person name="Jogler C."/>
        </authorList>
    </citation>
    <scope>NUCLEOTIDE SEQUENCE [LARGE SCALE GENOMIC DNA]</scope>
    <source>
        <strain evidence="2 3">Mal52</strain>
    </source>
</reference>
<proteinExistence type="predicted"/>
<feature type="chain" id="PRO_5022016350" description="Cytochrome C" evidence="1">
    <location>
        <begin position="24"/>
        <end position="124"/>
    </location>
</feature>
<sequence precursor="true">MSKVFALLSTTMIVAGLITVATAADDDKPVAKHSTKEVMKDAHKSGLIKKVVGKTASDEERDQLVELYIAMAQNDAPKGSQKDWKILTSRLVVAAADAADDPENVDALKKVTNCGACHKAHKPA</sequence>
<accession>A0A517ZVQ0</accession>
<dbReference type="EMBL" id="CP036276">
    <property type="protein sequence ID" value="QDU46557.1"/>
    <property type="molecule type" value="Genomic_DNA"/>
</dbReference>
<dbReference type="KEGG" id="sdyn:Mal52_50780"/>
<keyword evidence="1" id="KW-0732">Signal</keyword>
<evidence type="ECO:0000313" key="2">
    <source>
        <dbReference type="EMBL" id="QDU46557.1"/>
    </source>
</evidence>
<name>A0A517ZVQ0_9PLAN</name>
<organism evidence="2 3">
    <name type="scientific">Symmachiella dynata</name>
    <dbReference type="NCBI Taxonomy" id="2527995"/>
    <lineage>
        <taxon>Bacteria</taxon>
        <taxon>Pseudomonadati</taxon>
        <taxon>Planctomycetota</taxon>
        <taxon>Planctomycetia</taxon>
        <taxon>Planctomycetales</taxon>
        <taxon>Planctomycetaceae</taxon>
        <taxon>Symmachiella</taxon>
    </lineage>
</organism>